<dbReference type="AlphaFoldDB" id="A0A450TF52"/>
<dbReference type="GO" id="GO:0044550">
    <property type="term" value="P:secondary metabolite biosynthetic process"/>
    <property type="evidence" value="ECO:0007669"/>
    <property type="project" value="TreeGrafter"/>
</dbReference>
<dbReference type="InterPro" id="IPR011957">
    <property type="entry name" value="Benz_CoA_lig"/>
</dbReference>
<organism evidence="4">
    <name type="scientific">Candidatus Kentrum sp. FW</name>
    <dbReference type="NCBI Taxonomy" id="2126338"/>
    <lineage>
        <taxon>Bacteria</taxon>
        <taxon>Pseudomonadati</taxon>
        <taxon>Pseudomonadota</taxon>
        <taxon>Gammaproteobacteria</taxon>
        <taxon>Candidatus Kentrum</taxon>
    </lineage>
</organism>
<dbReference type="Gene3D" id="2.30.38.10">
    <property type="entry name" value="Luciferase, Domain 3"/>
    <property type="match status" value="1"/>
</dbReference>
<dbReference type="NCBIfam" id="TIGR02262">
    <property type="entry name" value="benz_CoA_lig"/>
    <property type="match status" value="1"/>
</dbReference>
<dbReference type="Gene3D" id="3.40.50.12820">
    <property type="match status" value="1"/>
</dbReference>
<name>A0A450TF52_9GAMM</name>
<sequence length="522" mass="57617">MATPNIPERLNVATVLVDTHMDEGRGDKTAILCQDRIVTYADLQEGVNRFGNVLRELDTRMEERIAILLPDIPEFAFAFLGTIKTGAVAMPMNTLLGPKEYEYLLNDSRARILVIHASLVDRITGVRDKLRYLQHIIVCGDDGSCGADYLRLESLLQSASPLLQAADTSRDDAAFWLYSSGTTGFPKGIIHQHHSMLVTADGYAKQVIGLNESDRSFSVSKLFFSYGLCNGLSFPFRVGGTTILLPDLPLPGAVFSTIDKHRPTVFYSVPTNYALFLQIAEKTGRTSLGQVRICASSGESLPGPIFERWRERFGVEILDTIGSTETLHAFISNRPGKARGGCTGQPVPGYDARIVDDNGNELPKGEIGTLLIRGGSITLGYWNKRDITKKTLLGEWINTRDKFWIDEDGLYHYAGRTDDMMKIGGQWVSPADIEAILQKHPAVLEGGVVGIPDDQNITNLVAYVVLGEDVQSSPELARKLQGFVRGNTAPYYHSCRVEFIDELPKTATGKIQRFKLREMGGK</sequence>
<dbReference type="Pfam" id="PF13193">
    <property type="entry name" value="AMP-binding_C"/>
    <property type="match status" value="1"/>
</dbReference>
<dbReference type="EMBL" id="CAADFE010000008">
    <property type="protein sequence ID" value="VFJ65740.1"/>
    <property type="molecule type" value="Genomic_DNA"/>
</dbReference>
<feature type="domain" description="AMP-binding enzyme C-terminal" evidence="3">
    <location>
        <begin position="433"/>
        <end position="510"/>
    </location>
</feature>
<protein>
    <submittedName>
        <fullName evidence="4">Benzoate-CoA ligase</fullName>
    </submittedName>
</protein>
<proteinExistence type="predicted"/>
<evidence type="ECO:0000313" key="4">
    <source>
        <dbReference type="EMBL" id="VFJ65740.1"/>
    </source>
</evidence>
<dbReference type="SUPFAM" id="SSF56801">
    <property type="entry name" value="Acetyl-CoA synthetase-like"/>
    <property type="match status" value="1"/>
</dbReference>
<accession>A0A450TF52</accession>
<dbReference type="InterPro" id="IPR025110">
    <property type="entry name" value="AMP-bd_C"/>
</dbReference>
<evidence type="ECO:0000256" key="1">
    <source>
        <dbReference type="ARBA" id="ARBA00022598"/>
    </source>
</evidence>
<dbReference type="Gene3D" id="3.40.50.980">
    <property type="match status" value="1"/>
</dbReference>
<keyword evidence="1 4" id="KW-0436">Ligase</keyword>
<dbReference type="Pfam" id="PF00501">
    <property type="entry name" value="AMP-binding"/>
    <property type="match status" value="1"/>
</dbReference>
<dbReference type="GO" id="GO:0005524">
    <property type="term" value="F:ATP binding"/>
    <property type="evidence" value="ECO:0007669"/>
    <property type="project" value="InterPro"/>
</dbReference>
<dbReference type="InterPro" id="IPR000873">
    <property type="entry name" value="AMP-dep_synth/lig_dom"/>
</dbReference>
<dbReference type="GO" id="GO:0016878">
    <property type="term" value="F:acid-thiol ligase activity"/>
    <property type="evidence" value="ECO:0007669"/>
    <property type="project" value="TreeGrafter"/>
</dbReference>
<reference evidence="4" key="1">
    <citation type="submission" date="2019-02" db="EMBL/GenBank/DDBJ databases">
        <authorList>
            <person name="Gruber-Vodicka R. H."/>
            <person name="Seah K. B. B."/>
        </authorList>
    </citation>
    <scope>NUCLEOTIDE SEQUENCE</scope>
    <source>
        <strain evidence="4">BECK_BZ131</strain>
    </source>
</reference>
<evidence type="ECO:0000259" key="3">
    <source>
        <dbReference type="Pfam" id="PF13193"/>
    </source>
</evidence>
<dbReference type="GO" id="GO:0016405">
    <property type="term" value="F:CoA-ligase activity"/>
    <property type="evidence" value="ECO:0007669"/>
    <property type="project" value="InterPro"/>
</dbReference>
<dbReference type="PANTHER" id="PTHR43352:SF1">
    <property type="entry name" value="ANTHRANILATE--COA LIGASE"/>
    <property type="match status" value="1"/>
</dbReference>
<gene>
    <name evidence="4" type="ORF">BECKFW1821C_GA0114237_100835</name>
</gene>
<dbReference type="Gene3D" id="3.30.300.30">
    <property type="match status" value="1"/>
</dbReference>
<dbReference type="InterPro" id="IPR045851">
    <property type="entry name" value="AMP-bd_C_sf"/>
</dbReference>
<evidence type="ECO:0000259" key="2">
    <source>
        <dbReference type="Pfam" id="PF00501"/>
    </source>
</evidence>
<dbReference type="PANTHER" id="PTHR43352">
    <property type="entry name" value="ACETYL-COA SYNTHETASE"/>
    <property type="match status" value="1"/>
</dbReference>
<feature type="domain" description="AMP-dependent synthetase/ligase" evidence="2">
    <location>
        <begin position="23"/>
        <end position="382"/>
    </location>
</feature>